<dbReference type="Proteomes" id="UP000821865">
    <property type="component" value="Chromosome 6"/>
</dbReference>
<accession>A0ACB8CKY5</accession>
<evidence type="ECO:0000313" key="2">
    <source>
        <dbReference type="Proteomes" id="UP000821865"/>
    </source>
</evidence>
<dbReference type="EMBL" id="CM023475">
    <property type="protein sequence ID" value="KAH7945577.1"/>
    <property type="molecule type" value="Genomic_DNA"/>
</dbReference>
<reference evidence="1" key="1">
    <citation type="submission" date="2020-05" db="EMBL/GenBank/DDBJ databases">
        <title>Large-scale comparative analyses of tick genomes elucidate their genetic diversity and vector capacities.</title>
        <authorList>
            <person name="Jia N."/>
            <person name="Wang J."/>
            <person name="Shi W."/>
            <person name="Du L."/>
            <person name="Sun Y."/>
            <person name="Zhan W."/>
            <person name="Jiang J."/>
            <person name="Wang Q."/>
            <person name="Zhang B."/>
            <person name="Ji P."/>
            <person name="Sakyi L.B."/>
            <person name="Cui X."/>
            <person name="Yuan T."/>
            <person name="Jiang B."/>
            <person name="Yang W."/>
            <person name="Lam T.T.-Y."/>
            <person name="Chang Q."/>
            <person name="Ding S."/>
            <person name="Wang X."/>
            <person name="Zhu J."/>
            <person name="Ruan X."/>
            <person name="Zhao L."/>
            <person name="Wei J."/>
            <person name="Que T."/>
            <person name="Du C."/>
            <person name="Cheng J."/>
            <person name="Dai P."/>
            <person name="Han X."/>
            <person name="Huang E."/>
            <person name="Gao Y."/>
            <person name="Liu J."/>
            <person name="Shao H."/>
            <person name="Ye R."/>
            <person name="Li L."/>
            <person name="Wei W."/>
            <person name="Wang X."/>
            <person name="Wang C."/>
            <person name="Yang T."/>
            <person name="Huo Q."/>
            <person name="Li W."/>
            <person name="Guo W."/>
            <person name="Chen H."/>
            <person name="Zhou L."/>
            <person name="Ni X."/>
            <person name="Tian J."/>
            <person name="Zhou Y."/>
            <person name="Sheng Y."/>
            <person name="Liu T."/>
            <person name="Pan Y."/>
            <person name="Xia L."/>
            <person name="Li J."/>
            <person name="Zhao F."/>
            <person name="Cao W."/>
        </authorList>
    </citation>
    <scope>NUCLEOTIDE SEQUENCE</scope>
    <source>
        <strain evidence="1">Dsil-2018</strain>
    </source>
</reference>
<gene>
    <name evidence="1" type="ORF">HPB49_013154</name>
</gene>
<proteinExistence type="predicted"/>
<comment type="caution">
    <text evidence="1">The sequence shown here is derived from an EMBL/GenBank/DDBJ whole genome shotgun (WGS) entry which is preliminary data.</text>
</comment>
<sequence>MHDLKEQPVAATSLDALKPQKSDDHGSMTSPRLRANRVHGELSPQSPTMATQSLADGSRPSQGMAARGRETAAVDEAFPTTASALFAPLLKGARSRVYMAAACAVLYHAYLLFALIRHWYADGGPDFCRLVWILALVTLIVHVVLVGRALAQRIAPRIFTTSVDALHLDKSCGSGDDSESFLERRMPVVRVCILVVGLCLLVYDARDHLTRLASLGGILVLLAINYLLSRDRTNVPWMVLARALTLQYAAAALMLRWQAGRTMVVCLSQHIARFFDHATAGSSFLFGYLAEGTNISLNSGGQVTMLPEGRNNSTTLLPILAFSAMPVIFYVGFCVNALYYWGIMQAIVTSLGGFLNNVVGSTAYESMCAAGNMLFGLVREHCDRNKSSLKNKNYLQHKKRR</sequence>
<name>A0ACB8CKY5_DERSI</name>
<evidence type="ECO:0000313" key="1">
    <source>
        <dbReference type="EMBL" id="KAH7945577.1"/>
    </source>
</evidence>
<protein>
    <submittedName>
        <fullName evidence="1">Uncharacterized protein</fullName>
    </submittedName>
</protein>
<organism evidence="1 2">
    <name type="scientific">Dermacentor silvarum</name>
    <name type="common">Tick</name>
    <dbReference type="NCBI Taxonomy" id="543639"/>
    <lineage>
        <taxon>Eukaryota</taxon>
        <taxon>Metazoa</taxon>
        <taxon>Ecdysozoa</taxon>
        <taxon>Arthropoda</taxon>
        <taxon>Chelicerata</taxon>
        <taxon>Arachnida</taxon>
        <taxon>Acari</taxon>
        <taxon>Parasitiformes</taxon>
        <taxon>Ixodida</taxon>
        <taxon>Ixodoidea</taxon>
        <taxon>Ixodidae</taxon>
        <taxon>Rhipicephalinae</taxon>
        <taxon>Dermacentor</taxon>
    </lineage>
</organism>
<keyword evidence="2" id="KW-1185">Reference proteome</keyword>